<evidence type="ECO:0000256" key="1">
    <source>
        <dbReference type="ARBA" id="ARBA00022908"/>
    </source>
</evidence>
<feature type="domain" description="Core-binding (CB)" evidence="6">
    <location>
        <begin position="21"/>
        <end position="106"/>
    </location>
</feature>
<dbReference type="InterPro" id="IPR011010">
    <property type="entry name" value="DNA_brk_join_enz"/>
</dbReference>
<evidence type="ECO:0000256" key="3">
    <source>
        <dbReference type="ARBA" id="ARBA00023172"/>
    </source>
</evidence>
<evidence type="ECO:0000313" key="7">
    <source>
        <dbReference type="EMBL" id="ELY83596.1"/>
    </source>
</evidence>
<evidence type="ECO:0000259" key="5">
    <source>
        <dbReference type="PROSITE" id="PS51898"/>
    </source>
</evidence>
<dbReference type="PROSITE" id="PS51898">
    <property type="entry name" value="TYR_RECOMBINASE"/>
    <property type="match status" value="1"/>
</dbReference>
<comment type="caution">
    <text evidence="7">The sequence shown here is derived from an EMBL/GenBank/DDBJ whole genome shotgun (WGS) entry which is preliminary data.</text>
</comment>
<dbReference type="SUPFAM" id="SSF56349">
    <property type="entry name" value="DNA breaking-rejoining enzymes"/>
    <property type="match status" value="1"/>
</dbReference>
<dbReference type="InterPro" id="IPR004107">
    <property type="entry name" value="Integrase_SAM-like_N"/>
</dbReference>
<evidence type="ECO:0000313" key="8">
    <source>
        <dbReference type="Proteomes" id="UP000011511"/>
    </source>
</evidence>
<sequence>MASKKYDVLLDADEWERRVFENKHKCINDWLRSKDSTNKSSSRRTLNSYSRTAARFFHEFFPEVHPSDVTVGDVEEYVLDLNDRDVAQNTKRRYIESLSAFYTWAMKRPRFEDITGNPAAVVLEEIPKKKRPRPETATWENGREIIRNIPDPRDKAAAILMAKTGARVREVLTVKESDLMLEDGFIRFTDRKGGHETVNPLDDESIQAIRRLQAISSDESEYLFTGIHGGRVKRERIRREIRRAAVKAGVMETEDEDRWHHKFTPHYYRTIFTSLMRNNGMPDHFTRYLRGDGDREVMDLYTKIPRDQVREEYIEIIKPLNLYGRADGGENR</sequence>
<dbReference type="Pfam" id="PF13495">
    <property type="entry name" value="Phage_int_SAM_4"/>
    <property type="match status" value="1"/>
</dbReference>
<dbReference type="Gene3D" id="1.10.443.10">
    <property type="entry name" value="Intergrase catalytic core"/>
    <property type="match status" value="1"/>
</dbReference>
<organism evidence="7 8">
    <name type="scientific">Natrinema altunense (strain JCM 12890 / CGMCC 1.3731 / AJ2)</name>
    <dbReference type="NCBI Taxonomy" id="1227494"/>
    <lineage>
        <taxon>Archaea</taxon>
        <taxon>Methanobacteriati</taxon>
        <taxon>Methanobacteriota</taxon>
        <taxon>Stenosarchaea group</taxon>
        <taxon>Halobacteria</taxon>
        <taxon>Halobacteriales</taxon>
        <taxon>Natrialbaceae</taxon>
        <taxon>Natrinema</taxon>
    </lineage>
</organism>
<dbReference type="Pfam" id="PF00589">
    <property type="entry name" value="Phage_integrase"/>
    <property type="match status" value="1"/>
</dbReference>
<evidence type="ECO:0000256" key="4">
    <source>
        <dbReference type="PROSITE-ProRule" id="PRU01248"/>
    </source>
</evidence>
<feature type="domain" description="Tyr recombinase" evidence="5">
    <location>
        <begin position="132"/>
        <end position="314"/>
    </location>
</feature>
<dbReference type="InterPro" id="IPR050090">
    <property type="entry name" value="Tyrosine_recombinase_XerCD"/>
</dbReference>
<dbReference type="PANTHER" id="PTHR30349">
    <property type="entry name" value="PHAGE INTEGRASE-RELATED"/>
    <property type="match status" value="1"/>
</dbReference>
<keyword evidence="8" id="KW-1185">Reference proteome</keyword>
<gene>
    <name evidence="7" type="ORF">C485_17627</name>
</gene>
<name>L9ZC66_NATA2</name>
<dbReference type="GO" id="GO:0003677">
    <property type="term" value="F:DNA binding"/>
    <property type="evidence" value="ECO:0007669"/>
    <property type="project" value="UniProtKB-UniRule"/>
</dbReference>
<reference evidence="7 8" key="1">
    <citation type="journal article" date="2014" name="PLoS Genet.">
        <title>Phylogenetically driven sequencing of extremely halophilic archaea reveals strategies for static and dynamic osmo-response.</title>
        <authorList>
            <person name="Becker E.A."/>
            <person name="Seitzer P.M."/>
            <person name="Tritt A."/>
            <person name="Larsen D."/>
            <person name="Krusor M."/>
            <person name="Yao A.I."/>
            <person name="Wu D."/>
            <person name="Madern D."/>
            <person name="Eisen J.A."/>
            <person name="Darling A.E."/>
            <person name="Facciotti M.T."/>
        </authorList>
    </citation>
    <scope>NUCLEOTIDE SEQUENCE [LARGE SCALE GENOMIC DNA]</scope>
    <source>
        <strain evidence="7 8">JCM 12890</strain>
    </source>
</reference>
<dbReference type="Proteomes" id="UP000011511">
    <property type="component" value="Unassembled WGS sequence"/>
</dbReference>
<dbReference type="PANTHER" id="PTHR30349:SF92">
    <property type="entry name" value="SITE-SPECIFIC RECOMBINASE"/>
    <property type="match status" value="1"/>
</dbReference>
<dbReference type="InterPro" id="IPR010998">
    <property type="entry name" value="Integrase_recombinase_N"/>
</dbReference>
<accession>L9ZC66</accession>
<keyword evidence="1" id="KW-0229">DNA integration</keyword>
<evidence type="ECO:0000256" key="2">
    <source>
        <dbReference type="ARBA" id="ARBA00023125"/>
    </source>
</evidence>
<dbReference type="GO" id="GO:0006310">
    <property type="term" value="P:DNA recombination"/>
    <property type="evidence" value="ECO:0007669"/>
    <property type="project" value="UniProtKB-KW"/>
</dbReference>
<dbReference type="PROSITE" id="PS51900">
    <property type="entry name" value="CB"/>
    <property type="match status" value="1"/>
</dbReference>
<dbReference type="GO" id="GO:0015074">
    <property type="term" value="P:DNA integration"/>
    <property type="evidence" value="ECO:0007669"/>
    <property type="project" value="UniProtKB-KW"/>
</dbReference>
<dbReference type="InterPro" id="IPR044068">
    <property type="entry name" value="CB"/>
</dbReference>
<dbReference type="RefSeq" id="WP_007110740.1">
    <property type="nucleotide sequence ID" value="NZ_AOIK01000043.1"/>
</dbReference>
<dbReference type="EMBL" id="AOIK01000043">
    <property type="protein sequence ID" value="ELY83596.1"/>
    <property type="molecule type" value="Genomic_DNA"/>
</dbReference>
<evidence type="ECO:0000259" key="6">
    <source>
        <dbReference type="PROSITE" id="PS51900"/>
    </source>
</evidence>
<dbReference type="Gene3D" id="1.10.150.130">
    <property type="match status" value="1"/>
</dbReference>
<dbReference type="AlphaFoldDB" id="L9ZC66"/>
<proteinExistence type="predicted"/>
<dbReference type="InterPro" id="IPR013762">
    <property type="entry name" value="Integrase-like_cat_sf"/>
</dbReference>
<keyword evidence="2 4" id="KW-0238">DNA-binding</keyword>
<keyword evidence="3" id="KW-0233">DNA recombination</keyword>
<protein>
    <submittedName>
        <fullName evidence="7">Site-specific recombinase xerd</fullName>
    </submittedName>
</protein>
<dbReference type="CDD" id="cd00397">
    <property type="entry name" value="DNA_BRE_C"/>
    <property type="match status" value="1"/>
</dbReference>
<dbReference type="InterPro" id="IPR002104">
    <property type="entry name" value="Integrase_catalytic"/>
</dbReference>